<comment type="caution">
    <text evidence="2">The sequence shown here is derived from an EMBL/GenBank/DDBJ whole genome shotgun (WGS) entry which is preliminary data.</text>
</comment>
<dbReference type="STRING" id="1077348.A0A2G8SJF3"/>
<dbReference type="OrthoDB" id="2753077at2759"/>
<reference evidence="2 3" key="1">
    <citation type="journal article" date="2015" name="Sci. Rep.">
        <title>Chromosome-level genome map provides insights into diverse defense mechanisms in the medicinal fungus Ganoderma sinense.</title>
        <authorList>
            <person name="Zhu Y."/>
            <person name="Xu J."/>
            <person name="Sun C."/>
            <person name="Zhou S."/>
            <person name="Xu H."/>
            <person name="Nelson D.R."/>
            <person name="Qian J."/>
            <person name="Song J."/>
            <person name="Luo H."/>
            <person name="Xiang L."/>
            <person name="Li Y."/>
            <person name="Xu Z."/>
            <person name="Ji A."/>
            <person name="Wang L."/>
            <person name="Lu S."/>
            <person name="Hayward A."/>
            <person name="Sun W."/>
            <person name="Li X."/>
            <person name="Schwartz D.C."/>
            <person name="Wang Y."/>
            <person name="Chen S."/>
        </authorList>
    </citation>
    <scope>NUCLEOTIDE SEQUENCE [LARGE SCALE GENOMIC DNA]</scope>
    <source>
        <strain evidence="2 3">ZZ0214-1</strain>
    </source>
</reference>
<dbReference type="Proteomes" id="UP000230002">
    <property type="component" value="Unassembled WGS sequence"/>
</dbReference>
<feature type="region of interest" description="Disordered" evidence="1">
    <location>
        <begin position="241"/>
        <end position="319"/>
    </location>
</feature>
<proteinExistence type="predicted"/>
<evidence type="ECO:0000313" key="2">
    <source>
        <dbReference type="EMBL" id="PIL33899.1"/>
    </source>
</evidence>
<gene>
    <name evidence="2" type="ORF">GSI_03605</name>
</gene>
<feature type="region of interest" description="Disordered" evidence="1">
    <location>
        <begin position="334"/>
        <end position="442"/>
    </location>
</feature>
<dbReference type="AlphaFoldDB" id="A0A2G8SJF3"/>
<protein>
    <submittedName>
        <fullName evidence="2">Uncharacterized protein</fullName>
    </submittedName>
</protein>
<feature type="region of interest" description="Disordered" evidence="1">
    <location>
        <begin position="460"/>
        <end position="494"/>
    </location>
</feature>
<feature type="compositionally biased region" description="Low complexity" evidence="1">
    <location>
        <begin position="1"/>
        <end position="13"/>
    </location>
</feature>
<sequence>MSGSSSTTSTATALAPSPRTGRSYDAHLFRPIPREVAPGIMDDGTLSAAHPLVHQFLAYTARKFQRLETDARAHTRRAAIFASAATAAKRWSKNTSKNNNKAKPKTKTAAQKERERARERAEVEAAVEHWHGQHKHPRVTRWRCMRGGVARVADVHDALGPGVTDRLAAAIFALAALSVYNSWTDPAHWAFWAVNIVEDTASAVHGVVRADPREITVPDHVAWVDAEMAVNVLRVWHGGFVPHQPKKSEAASDEEKDSDSDDGETSVKNANGKRTASDDRPATPTKRTRTKEPQNLAPTRQSARISMRKATQVEPAEREEMVVDVVECAAEPVASVELEAESEPVDAEPEDTVVAEPASAAYLEAEPDSQAQESQVAPSAKKSRSRPSRPRKSTGGRKPRAPRKPRASAGDRDIPSEPSLPAAPSPSSSSSCTIRIPARSSAGPVPALRELLDEVLSSPPQVISPLQATSGETTAAGSRESTAVGTPSSGLSTRVGTPLLEVEVKVKPIVVKPKVVPVRTSARIRAKSSASPV</sequence>
<feature type="region of interest" description="Disordered" evidence="1">
    <location>
        <begin position="1"/>
        <end position="25"/>
    </location>
</feature>
<organism evidence="2 3">
    <name type="scientific">Ganoderma sinense ZZ0214-1</name>
    <dbReference type="NCBI Taxonomy" id="1077348"/>
    <lineage>
        <taxon>Eukaryota</taxon>
        <taxon>Fungi</taxon>
        <taxon>Dikarya</taxon>
        <taxon>Basidiomycota</taxon>
        <taxon>Agaricomycotina</taxon>
        <taxon>Agaricomycetes</taxon>
        <taxon>Polyporales</taxon>
        <taxon>Polyporaceae</taxon>
        <taxon>Ganoderma</taxon>
    </lineage>
</organism>
<keyword evidence="3" id="KW-1185">Reference proteome</keyword>
<evidence type="ECO:0000313" key="3">
    <source>
        <dbReference type="Proteomes" id="UP000230002"/>
    </source>
</evidence>
<feature type="region of interest" description="Disordered" evidence="1">
    <location>
        <begin position="89"/>
        <end position="115"/>
    </location>
</feature>
<evidence type="ECO:0000256" key="1">
    <source>
        <dbReference type="SAM" id="MobiDB-lite"/>
    </source>
</evidence>
<feature type="compositionally biased region" description="Acidic residues" evidence="1">
    <location>
        <begin position="251"/>
        <end position="264"/>
    </location>
</feature>
<accession>A0A2G8SJF3</accession>
<feature type="compositionally biased region" description="Basic residues" evidence="1">
    <location>
        <begin position="381"/>
        <end position="406"/>
    </location>
</feature>
<feature type="compositionally biased region" description="Low complexity" evidence="1">
    <location>
        <begin position="89"/>
        <end position="99"/>
    </location>
</feature>
<feature type="compositionally biased region" description="Acidic residues" evidence="1">
    <location>
        <begin position="338"/>
        <end position="353"/>
    </location>
</feature>
<name>A0A2G8SJF3_9APHY</name>
<dbReference type="EMBL" id="AYKW01000006">
    <property type="protein sequence ID" value="PIL33899.1"/>
    <property type="molecule type" value="Genomic_DNA"/>
</dbReference>
<feature type="compositionally biased region" description="Low complexity" evidence="1">
    <location>
        <begin position="416"/>
        <end position="431"/>
    </location>
</feature>